<dbReference type="PANTHER" id="PTHR16048">
    <property type="entry name" value="MSL2-RELATED"/>
    <property type="match status" value="1"/>
</dbReference>
<dbReference type="InterPro" id="IPR013083">
    <property type="entry name" value="Znf_RING/FYVE/PHD"/>
</dbReference>
<evidence type="ECO:0000313" key="1">
    <source>
        <dbReference type="EnsemblMetazoa" id="Aqu2.1.01581_001"/>
    </source>
</evidence>
<dbReference type="GO" id="GO:0061630">
    <property type="term" value="F:ubiquitin protein ligase activity"/>
    <property type="evidence" value="ECO:0007669"/>
    <property type="project" value="InterPro"/>
</dbReference>
<sequence length="129" mass="14278">MPLPKSASIGARATDVYSESCPLVMDYIKERGGGGEGELPQLLPYLRQLLTCCACAGLLRDPMVSLSCGHCYCYECQFVEPLLKIHCRQCRGREGLVINNQLRLVASLYRELIHLLGLATPTDHALQEL</sequence>
<dbReference type="GO" id="GO:0072487">
    <property type="term" value="C:MSL complex"/>
    <property type="evidence" value="ECO:0007669"/>
    <property type="project" value="InterPro"/>
</dbReference>
<organism evidence="1">
    <name type="scientific">Amphimedon queenslandica</name>
    <name type="common">Sponge</name>
    <dbReference type="NCBI Taxonomy" id="400682"/>
    <lineage>
        <taxon>Eukaryota</taxon>
        <taxon>Metazoa</taxon>
        <taxon>Porifera</taxon>
        <taxon>Demospongiae</taxon>
        <taxon>Heteroscleromorpha</taxon>
        <taxon>Haplosclerida</taxon>
        <taxon>Niphatidae</taxon>
        <taxon>Amphimedon</taxon>
    </lineage>
</organism>
<dbReference type="SUPFAM" id="SSF57850">
    <property type="entry name" value="RING/U-box"/>
    <property type="match status" value="1"/>
</dbReference>
<accession>A0A1X7SHL2</accession>
<dbReference type="InterPro" id="IPR037922">
    <property type="entry name" value="MSL2"/>
</dbReference>
<dbReference type="AlphaFoldDB" id="A0A1X7SHL2"/>
<dbReference type="EnsemblMetazoa" id="Aqu2.1.01581_001">
    <property type="protein sequence ID" value="Aqu2.1.01581_001"/>
    <property type="gene ID" value="Aqu2.1.01581"/>
</dbReference>
<name>A0A1X7SHL2_AMPQE</name>
<proteinExistence type="predicted"/>
<dbReference type="Gene3D" id="3.30.40.10">
    <property type="entry name" value="Zinc/RING finger domain, C3HC4 (zinc finger)"/>
    <property type="match status" value="1"/>
</dbReference>
<dbReference type="PANTHER" id="PTHR16048:SF3">
    <property type="entry name" value="E3 UBIQUITIN-PROTEIN LIGASE MSL2"/>
    <property type="match status" value="1"/>
</dbReference>
<dbReference type="GO" id="GO:0016567">
    <property type="term" value="P:protein ubiquitination"/>
    <property type="evidence" value="ECO:0007669"/>
    <property type="project" value="TreeGrafter"/>
</dbReference>
<evidence type="ECO:0008006" key="2">
    <source>
        <dbReference type="Google" id="ProtNLM"/>
    </source>
</evidence>
<protein>
    <recommendedName>
        <fullName evidence="2">RING-type domain-containing protein</fullName>
    </recommendedName>
</protein>
<reference evidence="1" key="1">
    <citation type="submission" date="2017-05" db="UniProtKB">
        <authorList>
            <consortium name="EnsemblMetazoa"/>
        </authorList>
    </citation>
    <scope>IDENTIFICATION</scope>
</reference>
<dbReference type="InParanoid" id="A0A1X7SHL2"/>